<feature type="domain" description="PepSY" evidence="2">
    <location>
        <begin position="100"/>
        <end position="160"/>
    </location>
</feature>
<dbReference type="Gene3D" id="3.10.450.40">
    <property type="match status" value="1"/>
</dbReference>
<dbReference type="EMBL" id="CP035467">
    <property type="protein sequence ID" value="QCW81171.1"/>
    <property type="molecule type" value="Genomic_DNA"/>
</dbReference>
<evidence type="ECO:0000256" key="1">
    <source>
        <dbReference type="SAM" id="SignalP"/>
    </source>
</evidence>
<evidence type="ECO:0000313" key="3">
    <source>
        <dbReference type="EMBL" id="QCW81171.1"/>
    </source>
</evidence>
<dbReference type="AlphaFoldDB" id="A0A4P9ULZ2"/>
<organism evidence="3 4">
    <name type="scientific">Methylotuvimicrobium buryatense</name>
    <name type="common">Methylomicrobium buryatense</name>
    <dbReference type="NCBI Taxonomy" id="95641"/>
    <lineage>
        <taxon>Bacteria</taxon>
        <taxon>Pseudomonadati</taxon>
        <taxon>Pseudomonadota</taxon>
        <taxon>Gammaproteobacteria</taxon>
        <taxon>Methylococcales</taxon>
        <taxon>Methylococcaceae</taxon>
        <taxon>Methylotuvimicrobium</taxon>
    </lineage>
</organism>
<feature type="signal peptide" evidence="1">
    <location>
        <begin position="1"/>
        <end position="23"/>
    </location>
</feature>
<dbReference type="InterPro" id="IPR025711">
    <property type="entry name" value="PepSY"/>
</dbReference>
<evidence type="ECO:0000259" key="2">
    <source>
        <dbReference type="Pfam" id="PF03413"/>
    </source>
</evidence>
<gene>
    <name evidence="3" type="ORF">EQU24_02060</name>
</gene>
<dbReference type="Pfam" id="PF03413">
    <property type="entry name" value="PepSY"/>
    <property type="match status" value="1"/>
</dbReference>
<keyword evidence="4" id="KW-1185">Reference proteome</keyword>
<dbReference type="RefSeq" id="WP_017841095.1">
    <property type="nucleotide sequence ID" value="NZ_CP035467.1"/>
</dbReference>
<keyword evidence="1" id="KW-0732">Signal</keyword>
<dbReference type="OrthoDB" id="5608565at2"/>
<protein>
    <submittedName>
        <fullName evidence="3">Peptidase M4</fullName>
    </submittedName>
</protein>
<evidence type="ECO:0000313" key="4">
    <source>
        <dbReference type="Proteomes" id="UP000305881"/>
    </source>
</evidence>
<name>A0A4P9ULZ2_METBY</name>
<accession>A0A4P9ULZ2</accession>
<dbReference type="STRING" id="675511.GCA_000341735_02593"/>
<dbReference type="Proteomes" id="UP000305881">
    <property type="component" value="Chromosome"/>
</dbReference>
<dbReference type="KEGG" id="mbur:EQU24_02060"/>
<proteinExistence type="predicted"/>
<feature type="chain" id="PRO_5020587382" evidence="1">
    <location>
        <begin position="24"/>
        <end position="162"/>
    </location>
</feature>
<sequence>MNHNYKIICLSALLGLFGTAAVAQDNTGFDACRKAVGEVTQDPIVKMKFKNKKGVEYYKIKAKSADGAKWEFKCDKTGNIFEKEQELSSADHPAFAALKKIDEAQARKIALEAYPGTISEVEYEINTDGFAVYEFEIKMADGREMEVEVDAGTGKIIKAEDD</sequence>
<reference evidence="4" key="1">
    <citation type="journal article" date="2019" name="J. Bacteriol.">
        <title>A Mutagenic Screen Identifies a TonB-Dependent Receptor Required for the Lanthanide Metal Switch in the Type I Methanotroph 'Methylotuvimicrobium buryatense' 5GB1C.</title>
        <authorList>
            <person name="Groom J.D."/>
            <person name="Ford S.M."/>
            <person name="Pesesky M.W."/>
            <person name="Lidstrom M.E."/>
        </authorList>
    </citation>
    <scope>NUCLEOTIDE SEQUENCE [LARGE SCALE GENOMIC DNA]</scope>
    <source>
        <strain evidence="4">5GB1C</strain>
    </source>
</reference>